<dbReference type="GeneID" id="18916757"/>
<feature type="transmembrane region" description="Helical" evidence="1">
    <location>
        <begin position="149"/>
        <end position="167"/>
    </location>
</feature>
<dbReference type="InParanoid" id="K5WZW0"/>
<organism evidence="2 3">
    <name type="scientific">Phanerochaete carnosa (strain HHB-10118-sp)</name>
    <name type="common">White-rot fungus</name>
    <name type="synonym">Peniophora carnosa</name>
    <dbReference type="NCBI Taxonomy" id="650164"/>
    <lineage>
        <taxon>Eukaryota</taxon>
        <taxon>Fungi</taxon>
        <taxon>Dikarya</taxon>
        <taxon>Basidiomycota</taxon>
        <taxon>Agaricomycotina</taxon>
        <taxon>Agaricomycetes</taxon>
        <taxon>Polyporales</taxon>
        <taxon>Phanerochaetaceae</taxon>
        <taxon>Phanerochaete</taxon>
    </lineage>
</organism>
<keyword evidence="1" id="KW-1133">Transmembrane helix</keyword>
<dbReference type="RefSeq" id="XP_007396362.1">
    <property type="nucleotide sequence ID" value="XM_007396300.1"/>
</dbReference>
<feature type="transmembrane region" description="Helical" evidence="1">
    <location>
        <begin position="78"/>
        <end position="101"/>
    </location>
</feature>
<reference evidence="2 3" key="1">
    <citation type="journal article" date="2012" name="BMC Genomics">
        <title>Comparative genomics of the white-rot fungi, Phanerochaete carnosa and P. chrysosporium, to elucidate the genetic basis of the distinct wood types they colonize.</title>
        <authorList>
            <person name="Suzuki H."/>
            <person name="MacDonald J."/>
            <person name="Syed K."/>
            <person name="Salamov A."/>
            <person name="Hori C."/>
            <person name="Aerts A."/>
            <person name="Henrissat B."/>
            <person name="Wiebenga A."/>
            <person name="vanKuyk P.A."/>
            <person name="Barry K."/>
            <person name="Lindquist E."/>
            <person name="LaButti K."/>
            <person name="Lapidus A."/>
            <person name="Lucas S."/>
            <person name="Coutinho P."/>
            <person name="Gong Y."/>
            <person name="Samejima M."/>
            <person name="Mahadevan R."/>
            <person name="Abou-Zaid M."/>
            <person name="de Vries R.P."/>
            <person name="Igarashi K."/>
            <person name="Yadav J.S."/>
            <person name="Grigoriev I.V."/>
            <person name="Master E.R."/>
        </authorList>
    </citation>
    <scope>NUCLEOTIDE SEQUENCE [LARGE SCALE GENOMIC DNA]</scope>
    <source>
        <strain evidence="2 3">HHB-10118-sp</strain>
    </source>
</reference>
<feature type="transmembrane region" description="Helical" evidence="1">
    <location>
        <begin position="113"/>
        <end position="137"/>
    </location>
</feature>
<protein>
    <submittedName>
        <fullName evidence="2">Uncharacterized protein</fullName>
    </submittedName>
</protein>
<sequence length="242" mass="26671">MQFISVFGVCWMYLRHDVQPLMLDTPASAGTGIPHGAFATVTFSTLWTTITAGCSQVLMVAEYHNACTEFSRSSTRMVCCLIALAALPFGCILGSQVAISYNWWPEHTAVQEINLMMLGDSFFIAFDLLLTAAFWRLRRDVAPDKEPRLSRLLHIAFITYNASQLFLNLRFACTLLGVSYNGWLGCTIGLGGFLTSGNLHVISLFIMFHVLEDSQVTAGATDRAHENNSIAAMKDAVMLVDV</sequence>
<dbReference type="KEGG" id="pco:PHACADRAFT_257111"/>
<dbReference type="EMBL" id="JH930472">
    <property type="protein sequence ID" value="EKM56062.1"/>
    <property type="molecule type" value="Genomic_DNA"/>
</dbReference>
<dbReference type="AlphaFoldDB" id="K5WZW0"/>
<evidence type="ECO:0000256" key="1">
    <source>
        <dbReference type="SAM" id="Phobius"/>
    </source>
</evidence>
<name>K5WZW0_PHACS</name>
<keyword evidence="1" id="KW-0812">Transmembrane</keyword>
<evidence type="ECO:0000313" key="3">
    <source>
        <dbReference type="Proteomes" id="UP000008370"/>
    </source>
</evidence>
<dbReference type="HOGENOM" id="CLU_1066003_0_0_1"/>
<accession>K5WZW0</accession>
<gene>
    <name evidence="2" type="ORF">PHACADRAFT_257111</name>
</gene>
<dbReference type="Proteomes" id="UP000008370">
    <property type="component" value="Unassembled WGS sequence"/>
</dbReference>
<proteinExistence type="predicted"/>
<keyword evidence="1" id="KW-0472">Membrane</keyword>
<evidence type="ECO:0000313" key="2">
    <source>
        <dbReference type="EMBL" id="EKM56062.1"/>
    </source>
</evidence>
<keyword evidence="3" id="KW-1185">Reference proteome</keyword>
<feature type="transmembrane region" description="Helical" evidence="1">
    <location>
        <begin position="187"/>
        <end position="208"/>
    </location>
</feature>